<gene>
    <name evidence="9" type="primary">trxA</name>
    <name evidence="9" type="ORF">RM446_04165</name>
</gene>
<dbReference type="Gene3D" id="3.40.30.10">
    <property type="entry name" value="Glutaredoxin"/>
    <property type="match status" value="1"/>
</dbReference>
<dbReference type="EMBL" id="JAVREK010000003">
    <property type="protein sequence ID" value="MDT0301305.1"/>
    <property type="molecule type" value="Genomic_DNA"/>
</dbReference>
<dbReference type="Pfam" id="PF00085">
    <property type="entry name" value="Thioredoxin"/>
    <property type="match status" value="1"/>
</dbReference>
<evidence type="ECO:0000256" key="1">
    <source>
        <dbReference type="ARBA" id="ARBA00008987"/>
    </source>
</evidence>
<comment type="similarity">
    <text evidence="1 7">Belongs to the thioredoxin family.</text>
</comment>
<sequence length="107" mass="11523">MVEAGDADFAEIADQASMYVLVDLWAPWCGPCRQVSPALEEVAAEQAGHLKLVKVNVDAARGVAERFDAYSIPTLVLLKSGREASRQVGALPKRALREWVANATASQ</sequence>
<evidence type="ECO:0000259" key="8">
    <source>
        <dbReference type="PROSITE" id="PS51352"/>
    </source>
</evidence>
<evidence type="ECO:0000256" key="6">
    <source>
        <dbReference type="NCBIfam" id="TIGR01068"/>
    </source>
</evidence>
<evidence type="ECO:0000256" key="5">
    <source>
        <dbReference type="ARBA" id="ARBA00023284"/>
    </source>
</evidence>
<evidence type="ECO:0000313" key="10">
    <source>
        <dbReference type="Proteomes" id="UP001183226"/>
    </source>
</evidence>
<accession>A0ABU2KPU9</accession>
<dbReference type="PROSITE" id="PS00194">
    <property type="entry name" value="THIOREDOXIN_1"/>
    <property type="match status" value="1"/>
</dbReference>
<dbReference type="CDD" id="cd02947">
    <property type="entry name" value="TRX_family"/>
    <property type="match status" value="1"/>
</dbReference>
<dbReference type="RefSeq" id="WP_311543742.1">
    <property type="nucleotide sequence ID" value="NZ_JAVREK010000003.1"/>
</dbReference>
<protein>
    <recommendedName>
        <fullName evidence="6 7">Thioredoxin</fullName>
    </recommendedName>
</protein>
<dbReference type="InterPro" id="IPR013766">
    <property type="entry name" value="Thioredoxin_domain"/>
</dbReference>
<keyword evidence="4" id="KW-1015">Disulfide bond</keyword>
<dbReference type="PROSITE" id="PS51352">
    <property type="entry name" value="THIOREDOXIN_2"/>
    <property type="match status" value="1"/>
</dbReference>
<keyword evidence="5" id="KW-0676">Redox-active center</keyword>
<keyword evidence="10" id="KW-1185">Reference proteome</keyword>
<dbReference type="PRINTS" id="PR00421">
    <property type="entry name" value="THIOREDOXIN"/>
</dbReference>
<feature type="domain" description="Thioredoxin" evidence="8">
    <location>
        <begin position="1"/>
        <end position="105"/>
    </location>
</feature>
<dbReference type="Proteomes" id="UP001183226">
    <property type="component" value="Unassembled WGS sequence"/>
</dbReference>
<proteinExistence type="inferred from homology"/>
<reference evidence="10" key="1">
    <citation type="submission" date="2023-07" db="EMBL/GenBank/DDBJ databases">
        <title>30 novel species of actinomycetes from the DSMZ collection.</title>
        <authorList>
            <person name="Nouioui I."/>
        </authorList>
    </citation>
    <scope>NUCLEOTIDE SEQUENCE [LARGE SCALE GENOMIC DNA]</scope>
    <source>
        <strain evidence="10">DSM 45055</strain>
    </source>
</reference>
<evidence type="ECO:0000256" key="4">
    <source>
        <dbReference type="ARBA" id="ARBA00023157"/>
    </source>
</evidence>
<keyword evidence="2" id="KW-0813">Transport</keyword>
<name>A0ABU2KPU9_9ACTN</name>
<keyword evidence="3" id="KW-0249">Electron transport</keyword>
<comment type="caution">
    <text evidence="9">The sequence shown here is derived from an EMBL/GenBank/DDBJ whole genome shotgun (WGS) entry which is preliminary data.</text>
</comment>
<dbReference type="SUPFAM" id="SSF52833">
    <property type="entry name" value="Thioredoxin-like"/>
    <property type="match status" value="1"/>
</dbReference>
<evidence type="ECO:0000256" key="3">
    <source>
        <dbReference type="ARBA" id="ARBA00022982"/>
    </source>
</evidence>
<dbReference type="InterPro" id="IPR036249">
    <property type="entry name" value="Thioredoxin-like_sf"/>
</dbReference>
<evidence type="ECO:0000256" key="7">
    <source>
        <dbReference type="PIRNR" id="PIRNR000077"/>
    </source>
</evidence>
<dbReference type="PANTHER" id="PTHR45663">
    <property type="entry name" value="GEO12009P1"/>
    <property type="match status" value="1"/>
</dbReference>
<dbReference type="PIRSF" id="PIRSF000077">
    <property type="entry name" value="Thioredoxin"/>
    <property type="match status" value="1"/>
</dbReference>
<dbReference type="NCBIfam" id="TIGR01068">
    <property type="entry name" value="thioredoxin"/>
    <property type="match status" value="1"/>
</dbReference>
<dbReference type="InterPro" id="IPR005746">
    <property type="entry name" value="Thioredoxin"/>
</dbReference>
<evidence type="ECO:0000313" key="9">
    <source>
        <dbReference type="EMBL" id="MDT0301305.1"/>
    </source>
</evidence>
<organism evidence="9 10">
    <name type="scientific">Streptomonospora wellingtoniae</name>
    <dbReference type="NCBI Taxonomy" id="3075544"/>
    <lineage>
        <taxon>Bacteria</taxon>
        <taxon>Bacillati</taxon>
        <taxon>Actinomycetota</taxon>
        <taxon>Actinomycetes</taxon>
        <taxon>Streptosporangiales</taxon>
        <taxon>Nocardiopsidaceae</taxon>
        <taxon>Streptomonospora</taxon>
    </lineage>
</organism>
<dbReference type="InterPro" id="IPR017937">
    <property type="entry name" value="Thioredoxin_CS"/>
</dbReference>
<evidence type="ECO:0000256" key="2">
    <source>
        <dbReference type="ARBA" id="ARBA00022448"/>
    </source>
</evidence>
<dbReference type="PANTHER" id="PTHR45663:SF11">
    <property type="entry name" value="GEO12009P1"/>
    <property type="match status" value="1"/>
</dbReference>